<dbReference type="AlphaFoldDB" id="A0A4U0UV75"/>
<evidence type="ECO:0000313" key="2">
    <source>
        <dbReference type="EMBL" id="TKA39502.1"/>
    </source>
</evidence>
<evidence type="ECO:0000256" key="1">
    <source>
        <dbReference type="SAM" id="MobiDB-lite"/>
    </source>
</evidence>
<reference evidence="2 3" key="1">
    <citation type="submission" date="2017-03" db="EMBL/GenBank/DDBJ databases">
        <title>Genomes of endolithic fungi from Antarctica.</title>
        <authorList>
            <person name="Coleine C."/>
            <person name="Masonjones S."/>
            <person name="Stajich J.E."/>
        </authorList>
    </citation>
    <scope>NUCLEOTIDE SEQUENCE [LARGE SCALE GENOMIC DNA]</scope>
    <source>
        <strain evidence="2 3">CCFEE 5311</strain>
    </source>
</reference>
<dbReference type="OrthoDB" id="10461236at2759"/>
<feature type="region of interest" description="Disordered" evidence="1">
    <location>
        <begin position="1"/>
        <end position="37"/>
    </location>
</feature>
<evidence type="ECO:0000313" key="3">
    <source>
        <dbReference type="Proteomes" id="UP000310066"/>
    </source>
</evidence>
<organism evidence="2 3">
    <name type="scientific">Friedmanniomyces endolithicus</name>
    <dbReference type="NCBI Taxonomy" id="329885"/>
    <lineage>
        <taxon>Eukaryota</taxon>
        <taxon>Fungi</taxon>
        <taxon>Dikarya</taxon>
        <taxon>Ascomycota</taxon>
        <taxon>Pezizomycotina</taxon>
        <taxon>Dothideomycetes</taxon>
        <taxon>Dothideomycetidae</taxon>
        <taxon>Mycosphaerellales</taxon>
        <taxon>Teratosphaeriaceae</taxon>
        <taxon>Friedmanniomyces</taxon>
    </lineage>
</organism>
<sequence>MDRSQERRTKRPAEYIDDTGHESKKAKRRRELWGSLPSPSGLLFERGHSPLGCCFGWQGSHSATRRPEERQTSDVSSFHLQLLDGGTTTKTRHRAPVQANIRAKIERDVGDDAERNRSDIHRMKQDPSPQAYLTANAWELRAAFLRHDLPAGGEESVPTKYLRFARNNPNLDLDPSHFDWIISALGRR</sequence>
<gene>
    <name evidence="2" type="ORF">B0A54_10058</name>
</gene>
<accession>A0A4U0UV75</accession>
<name>A0A4U0UV75_9PEZI</name>
<proteinExistence type="predicted"/>
<dbReference type="Proteomes" id="UP000310066">
    <property type="component" value="Unassembled WGS sequence"/>
</dbReference>
<comment type="caution">
    <text evidence="2">The sequence shown here is derived from an EMBL/GenBank/DDBJ whole genome shotgun (WGS) entry which is preliminary data.</text>
</comment>
<protein>
    <submittedName>
        <fullName evidence="2">Uncharacterized protein</fullName>
    </submittedName>
</protein>
<dbReference type="EMBL" id="NAJP01000038">
    <property type="protein sequence ID" value="TKA39502.1"/>
    <property type="molecule type" value="Genomic_DNA"/>
</dbReference>
<feature type="compositionally biased region" description="Basic and acidic residues" evidence="1">
    <location>
        <begin position="1"/>
        <end position="23"/>
    </location>
</feature>